<dbReference type="RefSeq" id="WP_125313421.1">
    <property type="nucleotide sequence ID" value="NZ_RSEC01000058.1"/>
</dbReference>
<evidence type="ECO:0008006" key="3">
    <source>
        <dbReference type="Google" id="ProtNLM"/>
    </source>
</evidence>
<dbReference type="AlphaFoldDB" id="A0A3R9EPT7"/>
<evidence type="ECO:0000313" key="1">
    <source>
        <dbReference type="EMBL" id="RSD14147.1"/>
    </source>
</evidence>
<dbReference type="OrthoDB" id="4936366at2"/>
<dbReference type="EMBL" id="RSEC01000058">
    <property type="protein sequence ID" value="RSD14147.1"/>
    <property type="molecule type" value="Genomic_DNA"/>
</dbReference>
<comment type="caution">
    <text evidence="1">The sequence shown here is derived from an EMBL/GenBank/DDBJ whole genome shotgun (WGS) entry which is preliminary data.</text>
</comment>
<dbReference type="Proteomes" id="UP000267081">
    <property type="component" value="Unassembled WGS sequence"/>
</dbReference>
<sequence length="231" mass="24503">MCRSAVVRGNLAGALAELGRARAHSGAGLDETLYDVAALHAVLQNGSDTDGLISADPGAVPPAMLRAATAGWTDVSSLACDPAATEPLTGLATEEHLRARLVEVYRQAVGDRTAPVLLVIGIELSHVARRYRPMAMVLVADVVRDVFDDGETAAVLDWSTAVVLAQPDAGLQDRIRHTRRRIADRLAGDPQLAAAAGPEVRSHRLPDTAERVGDLLRNVAGRGGKRGYRER</sequence>
<organism evidence="1 2">
    <name type="scientific">Amycolatopsis eburnea</name>
    <dbReference type="NCBI Taxonomy" id="2267691"/>
    <lineage>
        <taxon>Bacteria</taxon>
        <taxon>Bacillati</taxon>
        <taxon>Actinomycetota</taxon>
        <taxon>Actinomycetes</taxon>
        <taxon>Pseudonocardiales</taxon>
        <taxon>Pseudonocardiaceae</taxon>
        <taxon>Amycolatopsis</taxon>
    </lineage>
</organism>
<accession>A0A3R9EPT7</accession>
<proteinExistence type="predicted"/>
<keyword evidence="2" id="KW-1185">Reference proteome</keyword>
<evidence type="ECO:0000313" key="2">
    <source>
        <dbReference type="Proteomes" id="UP000267081"/>
    </source>
</evidence>
<reference evidence="1 2" key="1">
    <citation type="submission" date="2018-12" db="EMBL/GenBank/DDBJ databases">
        <title>Amycolatopsis eburnea sp. nov. actinomycete associate with arbuscular mycorrhiza fungal spore.</title>
        <authorList>
            <person name="Lumyong S."/>
            <person name="Chaiya L."/>
        </authorList>
    </citation>
    <scope>NUCLEOTIDE SEQUENCE [LARGE SCALE GENOMIC DNA]</scope>
    <source>
        <strain evidence="1 2">GLM-1</strain>
    </source>
</reference>
<gene>
    <name evidence="1" type="ORF">EIY87_31485</name>
</gene>
<name>A0A3R9EPT7_9PSEU</name>
<protein>
    <recommendedName>
        <fullName evidence="3">GGDEF domain-containing protein</fullName>
    </recommendedName>
</protein>